<sequence>MKGRIGKKFLFLLVSTWVLGSAIAAPASAATEFRDIKGHWATQTVNHLVGEGILDGFQDGTFRPDEPVTADQFVKMLILSYSDQYPNGDRSWKQPFVQSLSKLNQSILQRDYSDFTFTPSSSGYWAKPFIDVASDLNFVSKSSFPDFKVNLKREQAAEIAYYTIKATEFLEDESFSMQAAAGMGDFASAKPREQKFMAEVLTKGIMDGYPNGYFGIGQYVTRAESLTILERLTDRSKRVHTKEAAAESNTLIVPTKDGKYKKIVFPSDKMKKAYSVIEQAGYTRGTNYDLTETTLQLFKDADAKAKALNGRISDANTHYDEVSLWLEPVYNTSGITIRKQEGVLARNQEAIDAFVRYFFNYDAATFKQLFGQAMDHFQTGQLMDNSITTIGGYNVDIRTADNGDSIVFSITENN</sequence>
<dbReference type="InterPro" id="IPR051465">
    <property type="entry name" value="Cell_Envelope_Struct_Comp"/>
</dbReference>
<dbReference type="EMBL" id="SIRE01000009">
    <property type="protein sequence ID" value="TBL78480.1"/>
    <property type="molecule type" value="Genomic_DNA"/>
</dbReference>
<evidence type="ECO:0000313" key="4">
    <source>
        <dbReference type="Proteomes" id="UP000293142"/>
    </source>
</evidence>
<dbReference type="OrthoDB" id="174569at2"/>
<evidence type="ECO:0000256" key="1">
    <source>
        <dbReference type="SAM" id="SignalP"/>
    </source>
</evidence>
<protein>
    <submittedName>
        <fullName evidence="3">S-layer homology domain-containing protein</fullName>
    </submittedName>
</protein>
<dbReference type="PANTHER" id="PTHR43308">
    <property type="entry name" value="OUTER MEMBRANE PROTEIN ALPHA-RELATED"/>
    <property type="match status" value="1"/>
</dbReference>
<comment type="caution">
    <text evidence="3">The sequence shown here is derived from an EMBL/GenBank/DDBJ whole genome shotgun (WGS) entry which is preliminary data.</text>
</comment>
<name>A0A4Q9DUM7_9BACL</name>
<keyword evidence="1" id="KW-0732">Signal</keyword>
<dbReference type="PROSITE" id="PS51272">
    <property type="entry name" value="SLH"/>
    <property type="match status" value="2"/>
</dbReference>
<dbReference type="AlphaFoldDB" id="A0A4Q9DUM7"/>
<dbReference type="InterPro" id="IPR001119">
    <property type="entry name" value="SLH_dom"/>
</dbReference>
<accession>A0A4Q9DUM7</accession>
<dbReference type="PANTHER" id="PTHR43308:SF5">
    <property type="entry name" value="S-LAYER PROTEIN _ PEPTIDOGLYCAN ENDO-BETA-N-ACETYLGLUCOSAMINIDASE"/>
    <property type="match status" value="1"/>
</dbReference>
<evidence type="ECO:0000313" key="3">
    <source>
        <dbReference type="EMBL" id="TBL78480.1"/>
    </source>
</evidence>
<organism evidence="3 4">
    <name type="scientific">Paenibacillus thalictri</name>
    <dbReference type="NCBI Taxonomy" id="2527873"/>
    <lineage>
        <taxon>Bacteria</taxon>
        <taxon>Bacillati</taxon>
        <taxon>Bacillota</taxon>
        <taxon>Bacilli</taxon>
        <taxon>Bacillales</taxon>
        <taxon>Paenibacillaceae</taxon>
        <taxon>Paenibacillus</taxon>
    </lineage>
</organism>
<feature type="domain" description="SLH" evidence="2">
    <location>
        <begin position="28"/>
        <end position="91"/>
    </location>
</feature>
<evidence type="ECO:0000259" key="2">
    <source>
        <dbReference type="PROSITE" id="PS51272"/>
    </source>
</evidence>
<feature type="domain" description="SLH" evidence="2">
    <location>
        <begin position="180"/>
        <end position="243"/>
    </location>
</feature>
<dbReference type="Pfam" id="PF00395">
    <property type="entry name" value="SLH"/>
    <property type="match status" value="2"/>
</dbReference>
<feature type="chain" id="PRO_5020233369" evidence="1">
    <location>
        <begin position="30"/>
        <end position="414"/>
    </location>
</feature>
<proteinExistence type="predicted"/>
<gene>
    <name evidence="3" type="ORF">EYB31_13305</name>
</gene>
<dbReference type="Proteomes" id="UP000293142">
    <property type="component" value="Unassembled WGS sequence"/>
</dbReference>
<reference evidence="3 4" key="1">
    <citation type="submission" date="2019-02" db="EMBL/GenBank/DDBJ databases">
        <title>Paenibacillus sp. nov., isolated from surface-sterilized tissue of Thalictrum simplex L.</title>
        <authorList>
            <person name="Tuo L."/>
        </authorList>
    </citation>
    <scope>NUCLEOTIDE SEQUENCE [LARGE SCALE GENOMIC DNA]</scope>
    <source>
        <strain evidence="3 4">N2SHLJ1</strain>
    </source>
</reference>
<keyword evidence="4" id="KW-1185">Reference proteome</keyword>
<feature type="signal peptide" evidence="1">
    <location>
        <begin position="1"/>
        <end position="29"/>
    </location>
</feature>
<dbReference type="RefSeq" id="WP_131013840.1">
    <property type="nucleotide sequence ID" value="NZ_SIRE01000009.1"/>
</dbReference>